<sequence length="53" mass="5743">GYAVFKSGMMREHFQDLWNGTVEAEALHVPPAILLLNLKTTVTSKGGGDVQDV</sequence>
<dbReference type="EMBL" id="SPHZ02000008">
    <property type="protein sequence ID" value="KAF0903483.1"/>
    <property type="molecule type" value="Genomic_DNA"/>
</dbReference>
<dbReference type="AlphaFoldDB" id="A0A6G1CVB5"/>
<feature type="non-terminal residue" evidence="1">
    <location>
        <position position="1"/>
    </location>
</feature>
<protein>
    <submittedName>
        <fullName evidence="1">Uncharacterized protein</fullName>
    </submittedName>
</protein>
<name>A0A6G1CVB5_9ORYZ</name>
<evidence type="ECO:0000313" key="2">
    <source>
        <dbReference type="Proteomes" id="UP000479710"/>
    </source>
</evidence>
<keyword evidence="2" id="KW-1185">Reference proteome</keyword>
<comment type="caution">
    <text evidence="1">The sequence shown here is derived from an EMBL/GenBank/DDBJ whole genome shotgun (WGS) entry which is preliminary data.</text>
</comment>
<organism evidence="1 2">
    <name type="scientific">Oryza meyeriana var. granulata</name>
    <dbReference type="NCBI Taxonomy" id="110450"/>
    <lineage>
        <taxon>Eukaryota</taxon>
        <taxon>Viridiplantae</taxon>
        <taxon>Streptophyta</taxon>
        <taxon>Embryophyta</taxon>
        <taxon>Tracheophyta</taxon>
        <taxon>Spermatophyta</taxon>
        <taxon>Magnoliopsida</taxon>
        <taxon>Liliopsida</taxon>
        <taxon>Poales</taxon>
        <taxon>Poaceae</taxon>
        <taxon>BOP clade</taxon>
        <taxon>Oryzoideae</taxon>
        <taxon>Oryzeae</taxon>
        <taxon>Oryzinae</taxon>
        <taxon>Oryza</taxon>
        <taxon>Oryza meyeriana</taxon>
    </lineage>
</organism>
<accession>A0A6G1CVB5</accession>
<reference evidence="1 2" key="1">
    <citation type="submission" date="2019-11" db="EMBL/GenBank/DDBJ databases">
        <title>Whole genome sequence of Oryza granulata.</title>
        <authorList>
            <person name="Li W."/>
        </authorList>
    </citation>
    <scope>NUCLEOTIDE SEQUENCE [LARGE SCALE GENOMIC DNA]</scope>
    <source>
        <strain evidence="2">cv. Menghai</strain>
        <tissue evidence="1">Leaf</tissue>
    </source>
</reference>
<evidence type="ECO:0000313" key="1">
    <source>
        <dbReference type="EMBL" id="KAF0903483.1"/>
    </source>
</evidence>
<gene>
    <name evidence="1" type="ORF">E2562_027891</name>
</gene>
<dbReference type="Proteomes" id="UP000479710">
    <property type="component" value="Unassembled WGS sequence"/>
</dbReference>
<proteinExistence type="predicted"/>